<evidence type="ECO:0000313" key="1">
    <source>
        <dbReference type="EMBL" id="CAB3223618.1"/>
    </source>
</evidence>
<protein>
    <submittedName>
        <fullName evidence="1">Uncharacterized protein</fullName>
    </submittedName>
</protein>
<proteinExistence type="predicted"/>
<dbReference type="AlphaFoldDB" id="A0A8S0YUV6"/>
<dbReference type="EMBL" id="CADEBC010000135">
    <property type="protein sequence ID" value="CAB3223618.1"/>
    <property type="molecule type" value="Genomic_DNA"/>
</dbReference>
<organism evidence="1 2">
    <name type="scientific">Arctia plantaginis</name>
    <name type="common">Wood tiger moth</name>
    <name type="synonym">Phalaena plantaginis</name>
    <dbReference type="NCBI Taxonomy" id="874455"/>
    <lineage>
        <taxon>Eukaryota</taxon>
        <taxon>Metazoa</taxon>
        <taxon>Ecdysozoa</taxon>
        <taxon>Arthropoda</taxon>
        <taxon>Hexapoda</taxon>
        <taxon>Insecta</taxon>
        <taxon>Pterygota</taxon>
        <taxon>Neoptera</taxon>
        <taxon>Endopterygota</taxon>
        <taxon>Lepidoptera</taxon>
        <taxon>Glossata</taxon>
        <taxon>Ditrysia</taxon>
        <taxon>Noctuoidea</taxon>
        <taxon>Erebidae</taxon>
        <taxon>Arctiinae</taxon>
        <taxon>Arctia</taxon>
    </lineage>
</organism>
<reference evidence="1 2" key="1">
    <citation type="submission" date="2020-04" db="EMBL/GenBank/DDBJ databases">
        <authorList>
            <person name="Wallbank WR R."/>
            <person name="Pardo Diaz C."/>
            <person name="Kozak K."/>
            <person name="Martin S."/>
            <person name="Jiggins C."/>
            <person name="Moest M."/>
            <person name="Warren A I."/>
            <person name="Byers J.R.P. K."/>
            <person name="Montejo-Kovacevich G."/>
            <person name="Yen C E."/>
        </authorList>
    </citation>
    <scope>NUCLEOTIDE SEQUENCE [LARGE SCALE GENOMIC DNA]</scope>
</reference>
<evidence type="ECO:0000313" key="2">
    <source>
        <dbReference type="Proteomes" id="UP000494106"/>
    </source>
</evidence>
<accession>A0A8S0YUV6</accession>
<name>A0A8S0YUV6_ARCPL</name>
<gene>
    <name evidence="1" type="ORF">APLA_LOCUS1736</name>
</gene>
<comment type="caution">
    <text evidence="1">The sequence shown here is derived from an EMBL/GenBank/DDBJ whole genome shotgun (WGS) entry which is preliminary data.</text>
</comment>
<dbReference type="Proteomes" id="UP000494106">
    <property type="component" value="Unassembled WGS sequence"/>
</dbReference>
<keyword evidence="2" id="KW-1185">Reference proteome</keyword>
<sequence length="92" mass="10176">MLNETLTFGIATYKNNVIEVALKKKVCEAVWYDKKKNGGKGRADKTTVLQQFVLESNLDVYAEGRGVSRAEEEVVSELAAAAEAASKPQLRW</sequence>